<dbReference type="AlphaFoldDB" id="A0A5K0VH96"/>
<dbReference type="Gramene" id="NC1G0106900.1">
    <property type="protein sequence ID" value="NC1G0106900.1:cds"/>
    <property type="gene ID" value="NC1G0106900"/>
</dbReference>
<dbReference type="SUPFAM" id="SSF55729">
    <property type="entry name" value="Acyl-CoA N-acyltransferases (Nat)"/>
    <property type="match status" value="1"/>
</dbReference>
<dbReference type="GO" id="GO:0016747">
    <property type="term" value="F:acyltransferase activity, transferring groups other than amino-acyl groups"/>
    <property type="evidence" value="ECO:0007669"/>
    <property type="project" value="InterPro"/>
</dbReference>
<dbReference type="OMA" id="MTWEPFK"/>
<dbReference type="Pfam" id="PF13302">
    <property type="entry name" value="Acetyltransf_3"/>
    <property type="match status" value="1"/>
</dbReference>
<feature type="domain" description="N-acetyltransferase" evidence="1">
    <location>
        <begin position="12"/>
        <end position="164"/>
    </location>
</feature>
<name>A0A5K0VH96_9MAGN</name>
<dbReference type="InterPro" id="IPR000182">
    <property type="entry name" value="GNAT_dom"/>
</dbReference>
<dbReference type="PANTHER" id="PTHR46067:SF27">
    <property type="entry name" value="ACYL-COA N-ACYLTRANSFERASES (NAT) SUPERFAMILY PROTEIN"/>
    <property type="match status" value="1"/>
</dbReference>
<reference evidence="2" key="1">
    <citation type="submission" date="2019-09" db="EMBL/GenBank/DDBJ databases">
        <authorList>
            <person name="Zhang L."/>
        </authorList>
    </citation>
    <scope>NUCLEOTIDE SEQUENCE</scope>
</reference>
<organism evidence="2">
    <name type="scientific">Nymphaea colorata</name>
    <name type="common">pocket water lily</name>
    <dbReference type="NCBI Taxonomy" id="210225"/>
    <lineage>
        <taxon>Eukaryota</taxon>
        <taxon>Viridiplantae</taxon>
        <taxon>Streptophyta</taxon>
        <taxon>Embryophyta</taxon>
        <taxon>Tracheophyta</taxon>
        <taxon>Spermatophyta</taxon>
        <taxon>Magnoliopsida</taxon>
        <taxon>Nymphaeales</taxon>
        <taxon>Nymphaeaceae</taxon>
        <taxon>Nymphaea</taxon>
    </lineage>
</organism>
<dbReference type="PANTHER" id="PTHR46067">
    <property type="entry name" value="ACYL-COA N-ACYLTRANSFERASES (NAT) SUPERFAMILY PROTEIN"/>
    <property type="match status" value="1"/>
</dbReference>
<dbReference type="EMBL" id="LR721774">
    <property type="protein sequence ID" value="VVV39504.1"/>
    <property type="molecule type" value="Genomic_DNA"/>
</dbReference>
<proteinExistence type="predicted"/>
<dbReference type="Gene3D" id="3.40.630.30">
    <property type="match status" value="1"/>
</dbReference>
<protein>
    <recommendedName>
        <fullName evidence="1">N-acetyltransferase domain-containing protein</fullName>
    </recommendedName>
</protein>
<dbReference type="InterPro" id="IPR016181">
    <property type="entry name" value="Acyl_CoA_acyltransferase"/>
</dbReference>
<evidence type="ECO:0000313" key="2">
    <source>
        <dbReference type="EMBL" id="VVV39504.1"/>
    </source>
</evidence>
<dbReference type="PROSITE" id="PS51186">
    <property type="entry name" value="GNAT"/>
    <property type="match status" value="1"/>
</dbReference>
<dbReference type="OrthoDB" id="630895at2759"/>
<gene>
    <name evidence="2" type="ORF">NYM_LOCUS1151</name>
</gene>
<sequence length="188" mass="21015">MTEVAGTRALSISLRPFEIEDADDVMVWKGDPRVAEFSRWDAYTSCDEAVAFIRDFAISHEWCRAICVAGRPVGCICITIGEGADRCCGRLKYEVAHGYWGKGVASSAVRLAVPAVFREFPGLERIQAMVILENRGSIRVLEKCGFLREGILKRYVVVKGRVWDLAMFSILSEEIQPCMANLTSTFRI</sequence>
<accession>A0A5K0VH96</accession>
<evidence type="ECO:0000259" key="1">
    <source>
        <dbReference type="PROSITE" id="PS51186"/>
    </source>
</evidence>